<dbReference type="InterPro" id="IPR047659">
    <property type="entry name" value="T7SS_assoc"/>
</dbReference>
<feature type="region of interest" description="Disordered" evidence="1">
    <location>
        <begin position="46"/>
        <end position="65"/>
    </location>
</feature>
<dbReference type="NCBIfam" id="NF033532">
    <property type="entry name" value="lone7para_assoc"/>
    <property type="match status" value="1"/>
</dbReference>
<comment type="caution">
    <text evidence="2">The sequence shown here is derived from an EMBL/GenBank/DDBJ whole genome shotgun (WGS) entry which is preliminary data.</text>
</comment>
<dbReference type="Proteomes" id="UP001551658">
    <property type="component" value="Unassembled WGS sequence"/>
</dbReference>
<proteinExistence type="predicted"/>
<evidence type="ECO:0000313" key="3">
    <source>
        <dbReference type="Proteomes" id="UP001551658"/>
    </source>
</evidence>
<dbReference type="EMBL" id="JBFAIH010000001">
    <property type="protein sequence ID" value="MEV0361401.1"/>
    <property type="molecule type" value="Genomic_DNA"/>
</dbReference>
<evidence type="ECO:0000256" key="1">
    <source>
        <dbReference type="SAM" id="MobiDB-lite"/>
    </source>
</evidence>
<keyword evidence="3" id="KW-1185">Reference proteome</keyword>
<accession>A0ABV3F168</accession>
<gene>
    <name evidence="2" type="ORF">AB0H72_01755</name>
</gene>
<organism evidence="2 3">
    <name type="scientific">Nocardia fusca</name>
    <dbReference type="NCBI Taxonomy" id="941183"/>
    <lineage>
        <taxon>Bacteria</taxon>
        <taxon>Bacillati</taxon>
        <taxon>Actinomycetota</taxon>
        <taxon>Actinomycetes</taxon>
        <taxon>Mycobacteriales</taxon>
        <taxon>Nocardiaceae</taxon>
        <taxon>Nocardia</taxon>
    </lineage>
</organism>
<reference evidence="2 3" key="1">
    <citation type="submission" date="2024-06" db="EMBL/GenBank/DDBJ databases">
        <title>The Natural Products Discovery Center: Release of the First 8490 Sequenced Strains for Exploring Actinobacteria Biosynthetic Diversity.</title>
        <authorList>
            <person name="Kalkreuter E."/>
            <person name="Kautsar S.A."/>
            <person name="Yang D."/>
            <person name="Bader C.D."/>
            <person name="Teijaro C.N."/>
            <person name="Fluegel L."/>
            <person name="Davis C.M."/>
            <person name="Simpson J.R."/>
            <person name="Lauterbach L."/>
            <person name="Steele A.D."/>
            <person name="Gui C."/>
            <person name="Meng S."/>
            <person name="Li G."/>
            <person name="Viehrig K."/>
            <person name="Ye F."/>
            <person name="Su P."/>
            <person name="Kiefer A.F."/>
            <person name="Nichols A."/>
            <person name="Cepeda A.J."/>
            <person name="Yan W."/>
            <person name="Fan B."/>
            <person name="Jiang Y."/>
            <person name="Adhikari A."/>
            <person name="Zheng C.-J."/>
            <person name="Schuster L."/>
            <person name="Cowan T.M."/>
            <person name="Smanski M.J."/>
            <person name="Chevrette M.G."/>
            <person name="De Carvalho L.P.S."/>
            <person name="Shen B."/>
        </authorList>
    </citation>
    <scope>NUCLEOTIDE SEQUENCE [LARGE SCALE GENOMIC DNA]</scope>
    <source>
        <strain evidence="2 3">NPDC050671</strain>
    </source>
</reference>
<dbReference type="RefSeq" id="WP_357972171.1">
    <property type="nucleotide sequence ID" value="NZ_JBFAIH010000001.1"/>
</dbReference>
<name>A0ABV3F168_9NOCA</name>
<sequence length="172" mass="18427">MDPEFRTIRRGDWLVLLDPRWTADAPDVHPPATAIMGGWGLDESGVAGPFDPNPDYRPSDAASPTDPIDTVLRRAVAGDDVTDRIVPTIRDSMVHLGCDDAGEPLVGPAPDGVLCAPVVTAEVHKQRVGPVHWRKVWGGALADIVPPEVDILVNPGGPAQFRLISRALRVAK</sequence>
<evidence type="ECO:0000313" key="2">
    <source>
        <dbReference type="EMBL" id="MEV0361401.1"/>
    </source>
</evidence>
<protein>
    <submittedName>
        <fullName evidence="2">Type VII secretion system-associated protein</fullName>
    </submittedName>
</protein>